<name>A0A932GQP0_UNCTE</name>
<evidence type="ECO:0000256" key="7">
    <source>
        <dbReference type="ARBA" id="ARBA00022989"/>
    </source>
</evidence>
<reference evidence="12" key="1">
    <citation type="submission" date="2020-07" db="EMBL/GenBank/DDBJ databases">
        <title>Huge and variable diversity of episymbiotic CPR bacteria and DPANN archaea in groundwater ecosystems.</title>
        <authorList>
            <person name="He C.Y."/>
            <person name="Keren R."/>
            <person name="Whittaker M."/>
            <person name="Farag I.F."/>
            <person name="Doudna J."/>
            <person name="Cate J.H.D."/>
            <person name="Banfield J.F."/>
        </authorList>
    </citation>
    <scope>NUCLEOTIDE SEQUENCE</scope>
    <source>
        <strain evidence="12">NC_groundwater_717_Ag_S-0.2um_59_8</strain>
    </source>
</reference>
<sequence length="603" mass="68374">MSEPLHSEDEILGKAYDARLMGRILQYLKPYWKSMTLSLVFLILYTGSQLLGPYITKIAIDRYIATKNLHGLDLMALAYLGSVFLGFVFLFAQTYMTEYTGQRAMHDLRTQIFAHLQKQDLAYFDRNPVGRLMTRTINDVETLQELFSTGVVGLLGDAFIVFGIAGAMLFLNWKLALVTLTAFPLILYISRFYRRRARDVYRESRLVLARLNANLQENIAGMGTIQSFGQEQKTYERFQKINTDYRDVLVRSIHYNAMFFPIVEIFSALTIGITLWYGGSLILNHALLPGVVVAFVQYIQRMYHPIRDIAEKYNIMQAAMASSERIFTLLDTQETVKNPPVPRHPKQLQGAVEFKNVWLSYHPGEPVLKGISFRVDPGEKIALVGATGGGKTSMISALCRFYDVERGAILVDGVDVREWNKQALRQHLGLVLQDVFLFSGDIATNITLGDPRISEPRMMEASRRVHIAPFIERLPARYQEEVQERGATLSQGQRQLLSFARVLAFDPKILILDEATSSVDTQTEILIQEALQELLKDRTAIIIAHRLSTIKNVNRILVIHKGKIREEGSHQELLARQGLYSRLYELQYRAQENGGNGAAATVS</sequence>
<evidence type="ECO:0000256" key="8">
    <source>
        <dbReference type="ARBA" id="ARBA00023136"/>
    </source>
</evidence>
<evidence type="ECO:0000256" key="6">
    <source>
        <dbReference type="ARBA" id="ARBA00022840"/>
    </source>
</evidence>
<dbReference type="Pfam" id="PF00005">
    <property type="entry name" value="ABC_tran"/>
    <property type="match status" value="1"/>
</dbReference>
<dbReference type="CDD" id="cd03254">
    <property type="entry name" value="ABCC_Glucan_exporter_like"/>
    <property type="match status" value="1"/>
</dbReference>
<organism evidence="12 13">
    <name type="scientific">Tectimicrobiota bacterium</name>
    <dbReference type="NCBI Taxonomy" id="2528274"/>
    <lineage>
        <taxon>Bacteria</taxon>
        <taxon>Pseudomonadati</taxon>
        <taxon>Nitrospinota/Tectimicrobiota group</taxon>
        <taxon>Candidatus Tectimicrobiota</taxon>
    </lineage>
</organism>
<dbReference type="InterPro" id="IPR003439">
    <property type="entry name" value="ABC_transporter-like_ATP-bd"/>
</dbReference>
<dbReference type="SUPFAM" id="SSF90123">
    <property type="entry name" value="ABC transporter transmembrane region"/>
    <property type="match status" value="1"/>
</dbReference>
<dbReference type="EMBL" id="JACPSX010000194">
    <property type="protein sequence ID" value="MBI3015406.1"/>
    <property type="molecule type" value="Genomic_DNA"/>
</dbReference>
<keyword evidence="5" id="KW-0547">Nucleotide-binding</keyword>
<dbReference type="GO" id="GO:0005886">
    <property type="term" value="C:plasma membrane"/>
    <property type="evidence" value="ECO:0007669"/>
    <property type="project" value="UniProtKB-SubCell"/>
</dbReference>
<comment type="subcellular location">
    <subcellularLocation>
        <location evidence="1">Cell membrane</location>
        <topology evidence="1">Multi-pass membrane protein</topology>
    </subcellularLocation>
</comment>
<dbReference type="FunFam" id="1.20.1560.10:FF:000011">
    <property type="entry name" value="Multidrug ABC transporter ATP-binding protein"/>
    <property type="match status" value="1"/>
</dbReference>
<feature type="transmembrane region" description="Helical" evidence="9">
    <location>
        <begin position="255"/>
        <end position="276"/>
    </location>
</feature>
<evidence type="ECO:0000256" key="5">
    <source>
        <dbReference type="ARBA" id="ARBA00022741"/>
    </source>
</evidence>
<evidence type="ECO:0000256" key="4">
    <source>
        <dbReference type="ARBA" id="ARBA00022692"/>
    </source>
</evidence>
<keyword evidence="8 9" id="KW-0472">Membrane</keyword>
<gene>
    <name evidence="12" type="ORF">HYY65_10175</name>
</gene>
<feature type="domain" description="ABC transmembrane type-1" evidence="11">
    <location>
        <begin position="37"/>
        <end position="318"/>
    </location>
</feature>
<feature type="transmembrane region" description="Helical" evidence="9">
    <location>
        <begin position="35"/>
        <end position="55"/>
    </location>
</feature>
<dbReference type="GO" id="GO:0016887">
    <property type="term" value="F:ATP hydrolysis activity"/>
    <property type="evidence" value="ECO:0007669"/>
    <property type="project" value="InterPro"/>
</dbReference>
<dbReference type="Proteomes" id="UP000741360">
    <property type="component" value="Unassembled WGS sequence"/>
</dbReference>
<feature type="transmembrane region" description="Helical" evidence="9">
    <location>
        <begin position="76"/>
        <end position="96"/>
    </location>
</feature>
<evidence type="ECO:0000256" key="2">
    <source>
        <dbReference type="ARBA" id="ARBA00022448"/>
    </source>
</evidence>
<dbReference type="PROSITE" id="PS50893">
    <property type="entry name" value="ABC_TRANSPORTER_2"/>
    <property type="match status" value="1"/>
</dbReference>
<feature type="domain" description="ABC transporter" evidence="10">
    <location>
        <begin position="352"/>
        <end position="586"/>
    </location>
</feature>
<dbReference type="InterPro" id="IPR039421">
    <property type="entry name" value="Type_1_exporter"/>
</dbReference>
<dbReference type="PANTHER" id="PTHR43394:SF1">
    <property type="entry name" value="ATP-BINDING CASSETTE SUB-FAMILY B MEMBER 10, MITOCHONDRIAL"/>
    <property type="match status" value="1"/>
</dbReference>
<dbReference type="SMART" id="SM00382">
    <property type="entry name" value="AAA"/>
    <property type="match status" value="1"/>
</dbReference>
<dbReference type="Gene3D" id="3.40.50.300">
    <property type="entry name" value="P-loop containing nucleotide triphosphate hydrolases"/>
    <property type="match status" value="1"/>
</dbReference>
<dbReference type="PANTHER" id="PTHR43394">
    <property type="entry name" value="ATP-DEPENDENT PERMEASE MDL1, MITOCHONDRIAL"/>
    <property type="match status" value="1"/>
</dbReference>
<keyword evidence="7 9" id="KW-1133">Transmembrane helix</keyword>
<dbReference type="Pfam" id="PF00664">
    <property type="entry name" value="ABC_membrane"/>
    <property type="match status" value="1"/>
</dbReference>
<comment type="caution">
    <text evidence="12">The sequence shown here is derived from an EMBL/GenBank/DDBJ whole genome shotgun (WGS) entry which is preliminary data.</text>
</comment>
<dbReference type="InterPro" id="IPR011527">
    <property type="entry name" value="ABC1_TM_dom"/>
</dbReference>
<accession>A0A932GQP0</accession>
<feature type="transmembrane region" description="Helical" evidence="9">
    <location>
        <begin position="158"/>
        <end position="189"/>
    </location>
</feature>
<keyword evidence="3" id="KW-1003">Cell membrane</keyword>
<dbReference type="InterPro" id="IPR017871">
    <property type="entry name" value="ABC_transporter-like_CS"/>
</dbReference>
<dbReference type="SUPFAM" id="SSF52540">
    <property type="entry name" value="P-loop containing nucleoside triphosphate hydrolases"/>
    <property type="match status" value="1"/>
</dbReference>
<keyword evidence="2" id="KW-0813">Transport</keyword>
<dbReference type="InterPro" id="IPR003593">
    <property type="entry name" value="AAA+_ATPase"/>
</dbReference>
<dbReference type="PROSITE" id="PS50929">
    <property type="entry name" value="ABC_TM1F"/>
    <property type="match status" value="1"/>
</dbReference>
<dbReference type="InterPro" id="IPR036640">
    <property type="entry name" value="ABC1_TM_sf"/>
</dbReference>
<evidence type="ECO:0000259" key="11">
    <source>
        <dbReference type="PROSITE" id="PS50929"/>
    </source>
</evidence>
<keyword evidence="4 9" id="KW-0812">Transmembrane</keyword>
<dbReference type="CDD" id="cd18544">
    <property type="entry name" value="ABC_6TM_TmrA_like"/>
    <property type="match status" value="1"/>
</dbReference>
<dbReference type="InterPro" id="IPR027417">
    <property type="entry name" value="P-loop_NTPase"/>
</dbReference>
<evidence type="ECO:0000259" key="10">
    <source>
        <dbReference type="PROSITE" id="PS50893"/>
    </source>
</evidence>
<keyword evidence="6 12" id="KW-0067">ATP-binding</keyword>
<dbReference type="FunFam" id="3.40.50.300:FF:000287">
    <property type="entry name" value="Multidrug ABC transporter ATP-binding protein"/>
    <property type="match status" value="1"/>
</dbReference>
<protein>
    <submittedName>
        <fullName evidence="12">ABC transporter ATP-binding protein</fullName>
    </submittedName>
</protein>
<evidence type="ECO:0000256" key="1">
    <source>
        <dbReference type="ARBA" id="ARBA00004651"/>
    </source>
</evidence>
<evidence type="ECO:0000256" key="3">
    <source>
        <dbReference type="ARBA" id="ARBA00022475"/>
    </source>
</evidence>
<dbReference type="GO" id="GO:0015421">
    <property type="term" value="F:ABC-type oligopeptide transporter activity"/>
    <property type="evidence" value="ECO:0007669"/>
    <property type="project" value="TreeGrafter"/>
</dbReference>
<dbReference type="GO" id="GO:0005524">
    <property type="term" value="F:ATP binding"/>
    <property type="evidence" value="ECO:0007669"/>
    <property type="project" value="UniProtKB-KW"/>
</dbReference>
<evidence type="ECO:0000313" key="13">
    <source>
        <dbReference type="Proteomes" id="UP000741360"/>
    </source>
</evidence>
<proteinExistence type="predicted"/>
<evidence type="ECO:0000313" key="12">
    <source>
        <dbReference type="EMBL" id="MBI3015406.1"/>
    </source>
</evidence>
<dbReference type="Gene3D" id="1.20.1560.10">
    <property type="entry name" value="ABC transporter type 1, transmembrane domain"/>
    <property type="match status" value="1"/>
</dbReference>
<dbReference type="AlphaFoldDB" id="A0A932GQP0"/>
<evidence type="ECO:0000256" key="9">
    <source>
        <dbReference type="SAM" id="Phobius"/>
    </source>
</evidence>
<dbReference type="PROSITE" id="PS00211">
    <property type="entry name" value="ABC_TRANSPORTER_1"/>
    <property type="match status" value="1"/>
</dbReference>